<evidence type="ECO:0000256" key="2">
    <source>
        <dbReference type="ARBA" id="ARBA00008685"/>
    </source>
</evidence>
<reference evidence="16" key="1">
    <citation type="journal article" date="2021" name="Sci. Adv.">
        <title>The American lobster genome reveals insights on longevity, neural, and immune adaptations.</title>
        <authorList>
            <person name="Polinski J.M."/>
            <person name="Zimin A.V."/>
            <person name="Clark K.F."/>
            <person name="Kohn A.B."/>
            <person name="Sadowski N."/>
            <person name="Timp W."/>
            <person name="Ptitsyn A."/>
            <person name="Khanna P."/>
            <person name="Romanova D.Y."/>
            <person name="Williams P."/>
            <person name="Greenwood S.J."/>
            <person name="Moroz L.L."/>
            <person name="Walt D.R."/>
            <person name="Bodnar A.G."/>
        </authorList>
    </citation>
    <scope>NUCLEOTIDE SEQUENCE</scope>
    <source>
        <strain evidence="16">GMGI-L3</strain>
    </source>
</reference>
<keyword evidence="12" id="KW-0407">Ion channel</keyword>
<keyword evidence="8 13" id="KW-0472">Membrane</keyword>
<evidence type="ECO:0000256" key="1">
    <source>
        <dbReference type="ARBA" id="ARBA00004651"/>
    </source>
</evidence>
<dbReference type="SUPFAM" id="SSF53850">
    <property type="entry name" value="Periplasmic binding protein-like II"/>
    <property type="match status" value="1"/>
</dbReference>
<evidence type="ECO:0000313" key="16">
    <source>
        <dbReference type="EMBL" id="KAG7173801.1"/>
    </source>
</evidence>
<evidence type="ECO:0000256" key="13">
    <source>
        <dbReference type="SAM" id="Phobius"/>
    </source>
</evidence>
<dbReference type="PANTHER" id="PTHR42643:SF24">
    <property type="entry name" value="IONOTROPIC RECEPTOR 60A"/>
    <property type="match status" value="1"/>
</dbReference>
<dbReference type="EMBL" id="JAHLQT010008938">
    <property type="protein sequence ID" value="KAG7173801.1"/>
    <property type="molecule type" value="Genomic_DNA"/>
</dbReference>
<evidence type="ECO:0000259" key="14">
    <source>
        <dbReference type="SMART" id="SM00079"/>
    </source>
</evidence>
<comment type="subcellular location">
    <subcellularLocation>
        <location evidence="1">Cell membrane</location>
        <topology evidence="1">Multi-pass membrane protein</topology>
    </subcellularLocation>
</comment>
<evidence type="ECO:0000256" key="9">
    <source>
        <dbReference type="ARBA" id="ARBA00023170"/>
    </source>
</evidence>
<dbReference type="AlphaFoldDB" id="A0A8J5N5I0"/>
<dbReference type="SMART" id="SM00079">
    <property type="entry name" value="PBPe"/>
    <property type="match status" value="1"/>
</dbReference>
<feature type="transmembrane region" description="Helical" evidence="13">
    <location>
        <begin position="223"/>
        <end position="241"/>
    </location>
</feature>
<dbReference type="SMART" id="SM00918">
    <property type="entry name" value="Lig_chan-Glu_bd"/>
    <property type="match status" value="1"/>
</dbReference>
<dbReference type="GO" id="GO:0050906">
    <property type="term" value="P:detection of stimulus involved in sensory perception"/>
    <property type="evidence" value="ECO:0007669"/>
    <property type="project" value="UniProtKB-ARBA"/>
</dbReference>
<dbReference type="Gene3D" id="3.40.190.10">
    <property type="entry name" value="Periplasmic binding protein-like II"/>
    <property type="match status" value="1"/>
</dbReference>
<evidence type="ECO:0000259" key="15">
    <source>
        <dbReference type="SMART" id="SM00918"/>
    </source>
</evidence>
<sequence>MDVAVPIRQRFELLIETPIRWVTTTQRPKIKEEVRRKNRSPGGPKSCQYVETIVSNIRLLHLQAERGLNLVCKKDPHIHVISKFLDGGSHYYKLATGDITNECHRWWPHLFVLGKSPPYRLVGPMVELMKIMTDKLNFCSEYIVPVDRQFGTELENGTWTGMMGLLLRKEVDMSGVIFTVGEERARVIDFSVPLYMNEHVLSYKRPDLTPDIAGFVKPYTIELWNVLLVTLVVIFGSILFIHQAEPRPPRRSACVRGARREGGRPGSQNSRMWASWQWTISVLLAQSCPWLPRRDSLRLITGLWLTMAFVLGTVYRSNLKAMLILPKLRRPFDNMEELIDAGITTFIVSGSALEQAVMGSAVGSVLHKLQQQANIHINVAKAERNLVQGVEAAFLDKHTTVSFIQQTYMKEGKCLLYVASETYLGATSLSFAFPKGSPLKHKFDPIIRNLKEFGILEYMFQREVQNAQYCLKPESFSKPNNNRRSLDLEDFYGVFFVYGGGMVTAAGVFLLELALGSHKVWSAPESTK</sequence>
<evidence type="ECO:0000256" key="5">
    <source>
        <dbReference type="ARBA" id="ARBA00022692"/>
    </source>
</evidence>
<keyword evidence="10" id="KW-0325">Glycoprotein</keyword>
<comment type="caution">
    <text evidence="16">The sequence shown here is derived from an EMBL/GenBank/DDBJ whole genome shotgun (WGS) entry which is preliminary data.</text>
</comment>
<keyword evidence="5 13" id="KW-0812">Transmembrane</keyword>
<evidence type="ECO:0000256" key="7">
    <source>
        <dbReference type="ARBA" id="ARBA00023065"/>
    </source>
</evidence>
<keyword evidence="3" id="KW-0813">Transport</keyword>
<evidence type="ECO:0000256" key="12">
    <source>
        <dbReference type="ARBA" id="ARBA00023303"/>
    </source>
</evidence>
<feature type="transmembrane region" description="Helical" evidence="13">
    <location>
        <begin position="491"/>
        <end position="511"/>
    </location>
</feature>
<dbReference type="GO" id="GO:0015276">
    <property type="term" value="F:ligand-gated monoatomic ion channel activity"/>
    <property type="evidence" value="ECO:0007669"/>
    <property type="project" value="InterPro"/>
</dbReference>
<dbReference type="Proteomes" id="UP000747542">
    <property type="component" value="Unassembled WGS sequence"/>
</dbReference>
<evidence type="ECO:0000256" key="8">
    <source>
        <dbReference type="ARBA" id="ARBA00023136"/>
    </source>
</evidence>
<feature type="transmembrane region" description="Helical" evidence="13">
    <location>
        <begin position="298"/>
        <end position="315"/>
    </location>
</feature>
<name>A0A8J5N5I0_HOMAM</name>
<gene>
    <name evidence="16" type="primary">Glrk-L58</name>
    <name evidence="16" type="ORF">Hamer_G021609</name>
</gene>
<feature type="domain" description="Ionotropic glutamate receptor C-terminal" evidence="14">
    <location>
        <begin position="109"/>
        <end position="466"/>
    </location>
</feature>
<keyword evidence="4" id="KW-1003">Cell membrane</keyword>
<dbReference type="Pfam" id="PF10613">
    <property type="entry name" value="Lig_chan-Glu_bd"/>
    <property type="match status" value="1"/>
</dbReference>
<keyword evidence="11" id="KW-1071">Ligand-gated ion channel</keyword>
<dbReference type="Pfam" id="PF00060">
    <property type="entry name" value="Lig_chan"/>
    <property type="match status" value="1"/>
</dbReference>
<comment type="similarity">
    <text evidence="2">Belongs to the glutamate-gated ion channel (TC 1.A.10.1) family.</text>
</comment>
<proteinExistence type="inferred from homology"/>
<dbReference type="PANTHER" id="PTHR42643">
    <property type="entry name" value="IONOTROPIC RECEPTOR 20A-RELATED"/>
    <property type="match status" value="1"/>
</dbReference>
<accession>A0A8J5N5I0</accession>
<dbReference type="Gene3D" id="1.10.287.70">
    <property type="match status" value="1"/>
</dbReference>
<dbReference type="GO" id="GO:0005886">
    <property type="term" value="C:plasma membrane"/>
    <property type="evidence" value="ECO:0007669"/>
    <property type="project" value="UniProtKB-SubCell"/>
</dbReference>
<evidence type="ECO:0000256" key="6">
    <source>
        <dbReference type="ARBA" id="ARBA00022989"/>
    </source>
</evidence>
<dbReference type="InterPro" id="IPR019594">
    <property type="entry name" value="Glu/Gly-bd"/>
</dbReference>
<organism evidence="16 17">
    <name type="scientific">Homarus americanus</name>
    <name type="common">American lobster</name>
    <dbReference type="NCBI Taxonomy" id="6706"/>
    <lineage>
        <taxon>Eukaryota</taxon>
        <taxon>Metazoa</taxon>
        <taxon>Ecdysozoa</taxon>
        <taxon>Arthropoda</taxon>
        <taxon>Crustacea</taxon>
        <taxon>Multicrustacea</taxon>
        <taxon>Malacostraca</taxon>
        <taxon>Eumalacostraca</taxon>
        <taxon>Eucarida</taxon>
        <taxon>Decapoda</taxon>
        <taxon>Pleocyemata</taxon>
        <taxon>Astacidea</taxon>
        <taxon>Nephropoidea</taxon>
        <taxon>Nephropidae</taxon>
        <taxon>Homarus</taxon>
    </lineage>
</organism>
<feature type="domain" description="Ionotropic glutamate receptor L-glutamate and glycine-binding" evidence="15">
    <location>
        <begin position="108"/>
        <end position="168"/>
    </location>
</feature>
<keyword evidence="6 13" id="KW-1133">Transmembrane helix</keyword>
<keyword evidence="7" id="KW-0406">Ion transport</keyword>
<evidence type="ECO:0000256" key="4">
    <source>
        <dbReference type="ARBA" id="ARBA00022475"/>
    </source>
</evidence>
<dbReference type="InterPro" id="IPR052192">
    <property type="entry name" value="Insect_Ionotropic_Sensory_Rcpt"/>
</dbReference>
<keyword evidence="17" id="KW-1185">Reference proteome</keyword>
<evidence type="ECO:0000256" key="11">
    <source>
        <dbReference type="ARBA" id="ARBA00023286"/>
    </source>
</evidence>
<dbReference type="InterPro" id="IPR001320">
    <property type="entry name" value="Iontro_rcpt_C"/>
</dbReference>
<protein>
    <submittedName>
        <fullName evidence="16">Glutamate receptor-like 58</fullName>
    </submittedName>
</protein>
<evidence type="ECO:0000256" key="3">
    <source>
        <dbReference type="ARBA" id="ARBA00022448"/>
    </source>
</evidence>
<evidence type="ECO:0000313" key="17">
    <source>
        <dbReference type="Proteomes" id="UP000747542"/>
    </source>
</evidence>
<evidence type="ECO:0000256" key="10">
    <source>
        <dbReference type="ARBA" id="ARBA00023180"/>
    </source>
</evidence>
<keyword evidence="9 16" id="KW-0675">Receptor</keyword>